<proteinExistence type="predicted"/>
<keyword evidence="1" id="KW-0812">Transmembrane</keyword>
<dbReference type="EMBL" id="BK032629">
    <property type="protein sequence ID" value="DAF52159.1"/>
    <property type="molecule type" value="Genomic_DNA"/>
</dbReference>
<feature type="transmembrane region" description="Helical" evidence="1">
    <location>
        <begin position="6"/>
        <end position="24"/>
    </location>
</feature>
<keyword evidence="1" id="KW-1133">Transmembrane helix</keyword>
<sequence>MRSTIYIINIYNILSVCVCVCLHYKLGTGKVELFVFSSYLFS</sequence>
<organism evidence="2">
    <name type="scientific">Myoviridae sp. ctPoO4</name>
    <dbReference type="NCBI Taxonomy" id="2827685"/>
    <lineage>
        <taxon>Viruses</taxon>
        <taxon>Duplodnaviria</taxon>
        <taxon>Heunggongvirae</taxon>
        <taxon>Uroviricota</taxon>
        <taxon>Caudoviricetes</taxon>
    </lineage>
</organism>
<keyword evidence="1" id="KW-0472">Membrane</keyword>
<evidence type="ECO:0000256" key="1">
    <source>
        <dbReference type="SAM" id="Phobius"/>
    </source>
</evidence>
<accession>A0A8S5SN99</accession>
<name>A0A8S5SN99_9CAUD</name>
<protein>
    <submittedName>
        <fullName evidence="2">Uncharacterized protein</fullName>
    </submittedName>
</protein>
<reference evidence="2" key="1">
    <citation type="journal article" date="2021" name="Proc. Natl. Acad. Sci. U.S.A.">
        <title>A Catalog of Tens of Thousands of Viruses from Human Metagenomes Reveals Hidden Associations with Chronic Diseases.</title>
        <authorList>
            <person name="Tisza M.J."/>
            <person name="Buck C.B."/>
        </authorList>
    </citation>
    <scope>NUCLEOTIDE SEQUENCE</scope>
    <source>
        <strain evidence="2">CtPoO4</strain>
    </source>
</reference>
<evidence type="ECO:0000313" key="2">
    <source>
        <dbReference type="EMBL" id="DAF52159.1"/>
    </source>
</evidence>